<evidence type="ECO:0000313" key="6">
    <source>
        <dbReference type="EMBL" id="MDT0348001.1"/>
    </source>
</evidence>
<comment type="caution">
    <text evidence="6">The sequence shown here is derived from an EMBL/GenBank/DDBJ whole genome shotgun (WGS) entry which is preliminary data.</text>
</comment>
<dbReference type="InterPro" id="IPR008920">
    <property type="entry name" value="TF_FadR/GntR_C"/>
</dbReference>
<dbReference type="SUPFAM" id="SSF48008">
    <property type="entry name" value="GntR ligand-binding domain-like"/>
    <property type="match status" value="1"/>
</dbReference>
<dbReference type="PRINTS" id="PR00035">
    <property type="entry name" value="HTHGNTR"/>
</dbReference>
<evidence type="ECO:0000313" key="7">
    <source>
        <dbReference type="Proteomes" id="UP001183202"/>
    </source>
</evidence>
<dbReference type="EMBL" id="JAVREJ010000001">
    <property type="protein sequence ID" value="MDT0348001.1"/>
    <property type="molecule type" value="Genomic_DNA"/>
</dbReference>
<evidence type="ECO:0000256" key="2">
    <source>
        <dbReference type="ARBA" id="ARBA00023125"/>
    </source>
</evidence>
<evidence type="ECO:0000256" key="3">
    <source>
        <dbReference type="ARBA" id="ARBA00023163"/>
    </source>
</evidence>
<dbReference type="CDD" id="cd07377">
    <property type="entry name" value="WHTH_GntR"/>
    <property type="match status" value="1"/>
</dbReference>
<sequence length="263" mass="29068">MDQEDEIDPRYELRLGAGRPLPDAIAEKLRSLVDSGMFKPGAKLPNESELARNMRVARSSVRTALQRLEAHGVVEVKRGVGWYVRRRAPVAESDGSAGLLVKRYPVADLFEVRIGLEALAASLAAVRATDGEIDEIAKYNAEHLDAADAPEELLRTDIAFHEAIVRASGNALLFENYQQVVGELTEWRFRSYREPGVPLRSGREHTKVVRFLRNHDPSGARAAMNGHLHRLYDGLPEISGEPLDSTDSGADGEPEWPNRSVGL</sequence>
<keyword evidence="7" id="KW-1185">Reference proteome</keyword>
<dbReference type="Gene3D" id="1.20.120.530">
    <property type="entry name" value="GntR ligand-binding domain-like"/>
    <property type="match status" value="1"/>
</dbReference>
<organism evidence="6 7">
    <name type="scientific">Pseudonocardia charpentierae</name>
    <dbReference type="NCBI Taxonomy" id="3075545"/>
    <lineage>
        <taxon>Bacteria</taxon>
        <taxon>Bacillati</taxon>
        <taxon>Actinomycetota</taxon>
        <taxon>Actinomycetes</taxon>
        <taxon>Pseudonocardiales</taxon>
        <taxon>Pseudonocardiaceae</taxon>
        <taxon>Pseudonocardia</taxon>
    </lineage>
</organism>
<dbReference type="RefSeq" id="WP_311553902.1">
    <property type="nucleotide sequence ID" value="NZ_JAVREJ010000001.1"/>
</dbReference>
<dbReference type="SMART" id="SM00895">
    <property type="entry name" value="FCD"/>
    <property type="match status" value="1"/>
</dbReference>
<dbReference type="PROSITE" id="PS50949">
    <property type="entry name" value="HTH_GNTR"/>
    <property type="match status" value="1"/>
</dbReference>
<dbReference type="InterPro" id="IPR036388">
    <property type="entry name" value="WH-like_DNA-bd_sf"/>
</dbReference>
<evidence type="ECO:0000259" key="5">
    <source>
        <dbReference type="PROSITE" id="PS50949"/>
    </source>
</evidence>
<gene>
    <name evidence="6" type="ORF">RM445_00500</name>
</gene>
<dbReference type="Pfam" id="PF07729">
    <property type="entry name" value="FCD"/>
    <property type="match status" value="1"/>
</dbReference>
<reference evidence="7" key="1">
    <citation type="submission" date="2023-07" db="EMBL/GenBank/DDBJ databases">
        <title>30 novel species of actinomycetes from the DSMZ collection.</title>
        <authorList>
            <person name="Nouioui I."/>
        </authorList>
    </citation>
    <scope>NUCLEOTIDE SEQUENCE [LARGE SCALE GENOMIC DNA]</scope>
    <source>
        <strain evidence="7">DSM 45834</strain>
    </source>
</reference>
<dbReference type="Gene3D" id="1.10.10.10">
    <property type="entry name" value="Winged helix-like DNA-binding domain superfamily/Winged helix DNA-binding domain"/>
    <property type="match status" value="1"/>
</dbReference>
<feature type="region of interest" description="Disordered" evidence="4">
    <location>
        <begin position="235"/>
        <end position="263"/>
    </location>
</feature>
<keyword evidence="3" id="KW-0804">Transcription</keyword>
<dbReference type="SMART" id="SM00345">
    <property type="entry name" value="HTH_GNTR"/>
    <property type="match status" value="1"/>
</dbReference>
<dbReference type="Pfam" id="PF00392">
    <property type="entry name" value="GntR"/>
    <property type="match status" value="1"/>
</dbReference>
<dbReference type="SUPFAM" id="SSF46785">
    <property type="entry name" value="Winged helix' DNA-binding domain"/>
    <property type="match status" value="1"/>
</dbReference>
<dbReference type="InterPro" id="IPR011711">
    <property type="entry name" value="GntR_C"/>
</dbReference>
<evidence type="ECO:0000256" key="1">
    <source>
        <dbReference type="ARBA" id="ARBA00023015"/>
    </source>
</evidence>
<evidence type="ECO:0000256" key="4">
    <source>
        <dbReference type="SAM" id="MobiDB-lite"/>
    </source>
</evidence>
<dbReference type="InterPro" id="IPR000524">
    <property type="entry name" value="Tscrpt_reg_HTH_GntR"/>
</dbReference>
<dbReference type="PANTHER" id="PTHR43537:SF44">
    <property type="entry name" value="GNTR FAMILY REGULATORY PROTEIN"/>
    <property type="match status" value="1"/>
</dbReference>
<keyword evidence="2" id="KW-0238">DNA-binding</keyword>
<name>A0ABU2N2M6_9PSEU</name>
<feature type="domain" description="HTH gntR-type" evidence="5">
    <location>
        <begin position="19"/>
        <end position="87"/>
    </location>
</feature>
<dbReference type="InterPro" id="IPR036390">
    <property type="entry name" value="WH_DNA-bd_sf"/>
</dbReference>
<accession>A0ABU2N2M6</accession>
<dbReference type="Proteomes" id="UP001183202">
    <property type="component" value="Unassembled WGS sequence"/>
</dbReference>
<protein>
    <submittedName>
        <fullName evidence="6">FCD domain-containing protein</fullName>
    </submittedName>
</protein>
<dbReference type="PANTHER" id="PTHR43537">
    <property type="entry name" value="TRANSCRIPTIONAL REGULATOR, GNTR FAMILY"/>
    <property type="match status" value="1"/>
</dbReference>
<keyword evidence="1" id="KW-0805">Transcription regulation</keyword>
<proteinExistence type="predicted"/>